<organism evidence="2 3">
    <name type="scientific">Mycena metata</name>
    <dbReference type="NCBI Taxonomy" id="1033252"/>
    <lineage>
        <taxon>Eukaryota</taxon>
        <taxon>Fungi</taxon>
        <taxon>Dikarya</taxon>
        <taxon>Basidiomycota</taxon>
        <taxon>Agaricomycotina</taxon>
        <taxon>Agaricomycetes</taxon>
        <taxon>Agaricomycetidae</taxon>
        <taxon>Agaricales</taxon>
        <taxon>Marasmiineae</taxon>
        <taxon>Mycenaceae</taxon>
        <taxon>Mycena</taxon>
    </lineage>
</organism>
<evidence type="ECO:0000256" key="1">
    <source>
        <dbReference type="SAM" id="MobiDB-lite"/>
    </source>
</evidence>
<name>A0AAD7HLP4_9AGAR</name>
<accession>A0AAD7HLP4</accession>
<proteinExistence type="predicted"/>
<dbReference type="EMBL" id="JARKIB010000217">
    <property type="protein sequence ID" value="KAJ7722688.1"/>
    <property type="molecule type" value="Genomic_DNA"/>
</dbReference>
<keyword evidence="3" id="KW-1185">Reference proteome</keyword>
<dbReference type="AlphaFoldDB" id="A0AAD7HLP4"/>
<gene>
    <name evidence="2" type="ORF">B0H16DRAFT_346981</name>
</gene>
<feature type="region of interest" description="Disordered" evidence="1">
    <location>
        <begin position="1"/>
        <end position="37"/>
    </location>
</feature>
<comment type="caution">
    <text evidence="2">The sequence shown here is derived from an EMBL/GenBank/DDBJ whole genome shotgun (WGS) entry which is preliminary data.</text>
</comment>
<reference evidence="2" key="1">
    <citation type="submission" date="2023-03" db="EMBL/GenBank/DDBJ databases">
        <title>Massive genome expansion in bonnet fungi (Mycena s.s.) driven by repeated elements and novel gene families across ecological guilds.</title>
        <authorList>
            <consortium name="Lawrence Berkeley National Laboratory"/>
            <person name="Harder C.B."/>
            <person name="Miyauchi S."/>
            <person name="Viragh M."/>
            <person name="Kuo A."/>
            <person name="Thoen E."/>
            <person name="Andreopoulos B."/>
            <person name="Lu D."/>
            <person name="Skrede I."/>
            <person name="Drula E."/>
            <person name="Henrissat B."/>
            <person name="Morin E."/>
            <person name="Kohler A."/>
            <person name="Barry K."/>
            <person name="LaButti K."/>
            <person name="Morin E."/>
            <person name="Salamov A."/>
            <person name="Lipzen A."/>
            <person name="Mereny Z."/>
            <person name="Hegedus B."/>
            <person name="Baldrian P."/>
            <person name="Stursova M."/>
            <person name="Weitz H."/>
            <person name="Taylor A."/>
            <person name="Grigoriev I.V."/>
            <person name="Nagy L.G."/>
            <person name="Martin F."/>
            <person name="Kauserud H."/>
        </authorList>
    </citation>
    <scope>NUCLEOTIDE SEQUENCE</scope>
    <source>
        <strain evidence="2">CBHHK182m</strain>
    </source>
</reference>
<evidence type="ECO:0000313" key="3">
    <source>
        <dbReference type="Proteomes" id="UP001215598"/>
    </source>
</evidence>
<evidence type="ECO:0000313" key="2">
    <source>
        <dbReference type="EMBL" id="KAJ7722688.1"/>
    </source>
</evidence>
<feature type="compositionally biased region" description="Basic and acidic residues" evidence="1">
    <location>
        <begin position="7"/>
        <end position="28"/>
    </location>
</feature>
<sequence>MWSFGDYKFEQPEHKQPESHSPDSHKQTESINSERPMEGQAMNAGLGAAEMEKLIAKHSIDMKNLREDMTEAITAIGAKLDHMMKDIDRKYQVLLQSMRAQACHWESSKGTFRSASFHPAPIESGVRDDVTFFVMRIEMNTTGSVYITDIGEGRLFDNHLKDRKFWVLAGHASHFRWAPCCGRFKAQSVGYNLVPGWDKEEGTVGDTMFIARFTHSGNVYVTHVKEGQNGVSKKIDEETSVKGQVCTK</sequence>
<dbReference type="Proteomes" id="UP001215598">
    <property type="component" value="Unassembled WGS sequence"/>
</dbReference>
<protein>
    <submittedName>
        <fullName evidence="2">Uncharacterized protein</fullName>
    </submittedName>
</protein>